<dbReference type="EMBL" id="JACGWT010000003">
    <property type="protein sequence ID" value="MBA8794325.1"/>
    <property type="molecule type" value="Genomic_DNA"/>
</dbReference>
<dbReference type="GO" id="GO:0008168">
    <property type="term" value="F:methyltransferase activity"/>
    <property type="evidence" value="ECO:0007669"/>
    <property type="project" value="UniProtKB-KW"/>
</dbReference>
<keyword evidence="1" id="KW-0808">Transferase</keyword>
<dbReference type="Gene3D" id="3.40.50.150">
    <property type="entry name" value="Vaccinia Virus protein VP39"/>
    <property type="match status" value="1"/>
</dbReference>
<sequence>MADTVLMERLTEELAAWTARTRPELPCRVIDLGGGTGTFASQLADQGHALTVIDPNLDALASLERRATEWARGAGAGATGSIRGVQGDASELVELVGAGAADVVVCHRVLEVVDDPEQALTAVAAALRPRGALSLVVGLRRSVVLGQALAGHLGSALRTWQDRRRFDLEQVEELVVEAGFRIVSSEGVGAVAGYVPEALVESDAAAHEELATLERALSTDPAFRALAPAVHVFAELAG</sequence>
<evidence type="ECO:0000313" key="1">
    <source>
        <dbReference type="EMBL" id="MBA8794325.1"/>
    </source>
</evidence>
<reference evidence="1 2" key="1">
    <citation type="submission" date="2020-07" db="EMBL/GenBank/DDBJ databases">
        <title>Sequencing the genomes of 1000 actinobacteria strains.</title>
        <authorList>
            <person name="Klenk H.-P."/>
        </authorList>
    </citation>
    <scope>NUCLEOTIDE SEQUENCE [LARGE SCALE GENOMIC DNA]</scope>
    <source>
        <strain evidence="1 2">DSM 100723</strain>
    </source>
</reference>
<proteinExistence type="predicted"/>
<comment type="caution">
    <text evidence="1">The sequence shown here is derived from an EMBL/GenBank/DDBJ whole genome shotgun (WGS) entry which is preliminary data.</text>
</comment>
<dbReference type="PANTHER" id="PTHR43861">
    <property type="entry name" value="TRANS-ACONITATE 2-METHYLTRANSFERASE-RELATED"/>
    <property type="match status" value="1"/>
</dbReference>
<dbReference type="PANTHER" id="PTHR43861:SF1">
    <property type="entry name" value="TRANS-ACONITATE 2-METHYLTRANSFERASE"/>
    <property type="match status" value="1"/>
</dbReference>
<dbReference type="SUPFAM" id="SSF53335">
    <property type="entry name" value="S-adenosyl-L-methionine-dependent methyltransferases"/>
    <property type="match status" value="1"/>
</dbReference>
<dbReference type="RefSeq" id="WP_220483749.1">
    <property type="nucleotide sequence ID" value="NZ_JACGWT010000003.1"/>
</dbReference>
<evidence type="ECO:0000313" key="2">
    <source>
        <dbReference type="Proteomes" id="UP000523079"/>
    </source>
</evidence>
<dbReference type="GO" id="GO:0032259">
    <property type="term" value="P:methylation"/>
    <property type="evidence" value="ECO:0007669"/>
    <property type="project" value="UniProtKB-KW"/>
</dbReference>
<dbReference type="AlphaFoldDB" id="A0A7W3P5W6"/>
<keyword evidence="1" id="KW-0489">Methyltransferase</keyword>
<accession>A0A7W3P5W6</accession>
<dbReference type="Proteomes" id="UP000523079">
    <property type="component" value="Unassembled WGS sequence"/>
</dbReference>
<organism evidence="1 2">
    <name type="scientific">Microlunatus kandeliicorticis</name>
    <dbReference type="NCBI Taxonomy" id="1759536"/>
    <lineage>
        <taxon>Bacteria</taxon>
        <taxon>Bacillati</taxon>
        <taxon>Actinomycetota</taxon>
        <taxon>Actinomycetes</taxon>
        <taxon>Propionibacteriales</taxon>
        <taxon>Propionibacteriaceae</taxon>
        <taxon>Microlunatus</taxon>
    </lineage>
</organism>
<dbReference type="InterPro" id="IPR029063">
    <property type="entry name" value="SAM-dependent_MTases_sf"/>
</dbReference>
<gene>
    <name evidence="1" type="ORF">FHX74_001944</name>
</gene>
<dbReference type="CDD" id="cd02440">
    <property type="entry name" value="AdoMet_MTases"/>
    <property type="match status" value="1"/>
</dbReference>
<name>A0A7W3P5W6_9ACTN</name>
<keyword evidence="2" id="KW-1185">Reference proteome</keyword>
<dbReference type="Pfam" id="PF13489">
    <property type="entry name" value="Methyltransf_23"/>
    <property type="match status" value="1"/>
</dbReference>
<protein>
    <submittedName>
        <fullName evidence="1">SAM-dependent methyltransferase</fullName>
    </submittedName>
</protein>